<dbReference type="KEGG" id="mhib:MHIB_38410"/>
<dbReference type="AlphaFoldDB" id="A0A7I7X943"/>
<accession>A0A7I7X943</accession>
<dbReference type="OrthoDB" id="9806039at2"/>
<organism evidence="1 2">
    <name type="scientific">Mycolicibacter hiberniae</name>
    <dbReference type="NCBI Taxonomy" id="29314"/>
    <lineage>
        <taxon>Bacteria</taxon>
        <taxon>Bacillati</taxon>
        <taxon>Actinomycetota</taxon>
        <taxon>Actinomycetes</taxon>
        <taxon>Mycobacteriales</taxon>
        <taxon>Mycobacteriaceae</taxon>
        <taxon>Mycolicibacter</taxon>
    </lineage>
</organism>
<dbReference type="RefSeq" id="WP_085136721.1">
    <property type="nucleotide sequence ID" value="NZ_AP022609.1"/>
</dbReference>
<protein>
    <submittedName>
        <fullName evidence="1">Uncharacterized protein</fullName>
    </submittedName>
</protein>
<keyword evidence="2" id="KW-1185">Reference proteome</keyword>
<dbReference type="EMBL" id="AP022609">
    <property type="protein sequence ID" value="BBZ25423.1"/>
    <property type="molecule type" value="Genomic_DNA"/>
</dbReference>
<evidence type="ECO:0000313" key="2">
    <source>
        <dbReference type="Proteomes" id="UP000467260"/>
    </source>
</evidence>
<gene>
    <name evidence="1" type="ORF">MHIB_38410</name>
</gene>
<proteinExistence type="predicted"/>
<sequence>MNRNNNHAEVGARLGVSRTVVFNLWASGDLASVTIGRRRFSTDRQIDEYLARLEHAVRPGPDAA</sequence>
<name>A0A7I7X943_9MYCO</name>
<reference evidence="1 2" key="1">
    <citation type="journal article" date="2019" name="Emerg. Microbes Infect.">
        <title>Comprehensive subspecies identification of 175 nontuberculous mycobacteria species based on 7547 genomic profiles.</title>
        <authorList>
            <person name="Matsumoto Y."/>
            <person name="Kinjo T."/>
            <person name="Motooka D."/>
            <person name="Nabeya D."/>
            <person name="Jung N."/>
            <person name="Uechi K."/>
            <person name="Horii T."/>
            <person name="Iida T."/>
            <person name="Fujita J."/>
            <person name="Nakamura S."/>
        </authorList>
    </citation>
    <scope>NUCLEOTIDE SEQUENCE [LARGE SCALE GENOMIC DNA]</scope>
    <source>
        <strain evidence="1 2">JCM 13571</strain>
    </source>
</reference>
<dbReference type="Proteomes" id="UP000467260">
    <property type="component" value="Chromosome"/>
</dbReference>
<evidence type="ECO:0000313" key="1">
    <source>
        <dbReference type="EMBL" id="BBZ25423.1"/>
    </source>
</evidence>